<keyword evidence="2" id="KW-0535">Nitrogen fixation</keyword>
<dbReference type="AlphaFoldDB" id="A0A317MW70"/>
<reference evidence="5 6" key="1">
    <citation type="submission" date="2018-05" db="EMBL/GenBank/DDBJ databases">
        <title>Genomic Encyclopedia of Type Strains, Phase IV (KMG-IV): sequencing the most valuable type-strain genomes for metagenomic binning, comparative biology and taxonomic classification.</title>
        <authorList>
            <person name="Goeker M."/>
        </authorList>
    </citation>
    <scope>NUCLEOTIDE SEQUENCE [LARGE SCALE GENOMIC DNA]</scope>
    <source>
        <strain evidence="5 6">DSM 23606</strain>
    </source>
</reference>
<dbReference type="InterPro" id="IPR036105">
    <property type="entry name" value="DiNase_FeMo-co_biosyn_sf"/>
</dbReference>
<feature type="domain" description="Dinitrogenase iron-molybdenum cofactor biosynthesis" evidence="3">
    <location>
        <begin position="113"/>
        <end position="204"/>
    </location>
</feature>
<dbReference type="Pfam" id="PF16844">
    <property type="entry name" value="DIMCO_N"/>
    <property type="match status" value="1"/>
</dbReference>
<evidence type="ECO:0000313" key="5">
    <source>
        <dbReference type="EMBL" id="PWV59009.1"/>
    </source>
</evidence>
<dbReference type="InterPro" id="IPR031763">
    <property type="entry name" value="NafY_N"/>
</dbReference>
<evidence type="ECO:0000313" key="6">
    <source>
        <dbReference type="Proteomes" id="UP000246569"/>
    </source>
</evidence>
<dbReference type="OrthoDB" id="9797941at2"/>
<protein>
    <submittedName>
        <fullName evidence="5">Nitrogen fixation protein NifX</fullName>
    </submittedName>
</protein>
<evidence type="ECO:0000256" key="1">
    <source>
        <dbReference type="ARBA" id="ARBA00010285"/>
    </source>
</evidence>
<dbReference type="CDD" id="cd00853">
    <property type="entry name" value="NifX"/>
    <property type="match status" value="1"/>
</dbReference>
<dbReference type="InterPro" id="IPR038127">
    <property type="entry name" value="NafY_N_sf"/>
</dbReference>
<keyword evidence="6" id="KW-1185">Reference proteome</keyword>
<evidence type="ECO:0000259" key="4">
    <source>
        <dbReference type="Pfam" id="PF16844"/>
    </source>
</evidence>
<dbReference type="SUPFAM" id="SSF53146">
    <property type="entry name" value="Nitrogenase accessory factor-like"/>
    <property type="match status" value="1"/>
</dbReference>
<sequence length="235" mass="24895">MSADSEREVALRIGLAARTIEGIDIREFVGALATYLGVPLTPEKLAKITVDDLHKLLKGDDAHDEDADRLGLKQAVRYLWGQDIADDGAPQAEAYCEGEMPGSLRVAVASNSGEQLDGHFGSCARFLIYQVSPTAMKLVGSRATRGADAEEDRNAARAALLEGCQLLYVQSIGGPAAAKVVRAGVHPIKVPAGGAGREVLIRLQQALQAPPPWLARVMGVEAQSLARFGAEEEAS</sequence>
<organism evidence="5 6">
    <name type="scientific">Plasticicumulans acidivorans</name>
    <dbReference type="NCBI Taxonomy" id="886464"/>
    <lineage>
        <taxon>Bacteria</taxon>
        <taxon>Pseudomonadati</taxon>
        <taxon>Pseudomonadota</taxon>
        <taxon>Gammaproteobacteria</taxon>
        <taxon>Candidatus Competibacteraceae</taxon>
        <taxon>Plasticicumulans</taxon>
    </lineage>
</organism>
<dbReference type="PANTHER" id="PTHR33937:SF1">
    <property type="entry name" value="IRON-MOLIBDENUM COFACTOR PROCESSING PROTEIN"/>
    <property type="match status" value="1"/>
</dbReference>
<dbReference type="InterPro" id="IPR051840">
    <property type="entry name" value="NifX/NifY_domain"/>
</dbReference>
<gene>
    <name evidence="5" type="ORF">C7443_1126</name>
</gene>
<dbReference type="Pfam" id="PF02579">
    <property type="entry name" value="Nitro_FeMo-Co"/>
    <property type="match status" value="1"/>
</dbReference>
<accession>A0A317MW70</accession>
<dbReference type="InterPro" id="IPR034169">
    <property type="entry name" value="NifX-like"/>
</dbReference>
<dbReference type="EMBL" id="QGTJ01000012">
    <property type="protein sequence ID" value="PWV59009.1"/>
    <property type="molecule type" value="Genomic_DNA"/>
</dbReference>
<dbReference type="PANTHER" id="PTHR33937">
    <property type="entry name" value="IRON-MOLYBDENUM PROTEIN-RELATED-RELATED"/>
    <property type="match status" value="1"/>
</dbReference>
<proteinExistence type="inferred from homology"/>
<dbReference type="RefSeq" id="WP_110019784.1">
    <property type="nucleotide sequence ID" value="NZ_QGTJ01000012.1"/>
</dbReference>
<comment type="similarity">
    <text evidence="1">Belongs to the NifX/NifY family.</text>
</comment>
<evidence type="ECO:0000256" key="2">
    <source>
        <dbReference type="ARBA" id="ARBA00023231"/>
    </source>
</evidence>
<comment type="caution">
    <text evidence="5">The sequence shown here is derived from an EMBL/GenBank/DDBJ whole genome shotgun (WGS) entry which is preliminary data.</text>
</comment>
<dbReference type="Proteomes" id="UP000246569">
    <property type="component" value="Unassembled WGS sequence"/>
</dbReference>
<evidence type="ECO:0000259" key="3">
    <source>
        <dbReference type="Pfam" id="PF02579"/>
    </source>
</evidence>
<feature type="domain" description="Dinitrogenase iron-molybdenum cofactor N-terminal" evidence="4">
    <location>
        <begin position="7"/>
        <end position="90"/>
    </location>
</feature>
<dbReference type="Gene3D" id="1.10.150.590">
    <property type="entry name" value="Dinitrogenase iron-molybdenum cofactor, N-terminal"/>
    <property type="match status" value="1"/>
</dbReference>
<dbReference type="InterPro" id="IPR003731">
    <property type="entry name" value="Di-Nase_FeMo-co_biosynth"/>
</dbReference>
<dbReference type="Gene3D" id="3.30.420.130">
    <property type="entry name" value="Dinitrogenase iron-molybdenum cofactor biosynthesis domain"/>
    <property type="match status" value="1"/>
</dbReference>
<name>A0A317MW70_9GAMM</name>